<evidence type="ECO:0000259" key="10">
    <source>
        <dbReference type="Pfam" id="PF25019"/>
    </source>
</evidence>
<keyword evidence="1" id="KW-0433">Leucine-rich repeat</keyword>
<dbReference type="Gene3D" id="3.40.50.300">
    <property type="entry name" value="P-loop containing nucleotide triphosphate hydrolases"/>
    <property type="match status" value="1"/>
</dbReference>
<dbReference type="PANTHER" id="PTHR36766">
    <property type="entry name" value="PLANT BROAD-SPECTRUM MILDEW RESISTANCE PROTEIN RPW8"/>
    <property type="match status" value="1"/>
</dbReference>
<dbReference type="AlphaFoldDB" id="A0A067DX90"/>
<proteinExistence type="predicted"/>
<dbReference type="eggNOG" id="KOG4658">
    <property type="taxonomic scope" value="Eukaryota"/>
</dbReference>
<evidence type="ECO:0000313" key="11">
    <source>
        <dbReference type="EMBL" id="KDO43201.1"/>
    </source>
</evidence>
<evidence type="ECO:0000256" key="4">
    <source>
        <dbReference type="ARBA" id="ARBA00022821"/>
    </source>
</evidence>
<dbReference type="InterPro" id="IPR056789">
    <property type="entry name" value="LRR_R13L1-DRL21"/>
</dbReference>
<dbReference type="EMBL" id="KK785398">
    <property type="protein sequence ID" value="KDO43201.1"/>
    <property type="molecule type" value="Genomic_DNA"/>
</dbReference>
<evidence type="ECO:0000256" key="1">
    <source>
        <dbReference type="ARBA" id="ARBA00022614"/>
    </source>
</evidence>
<reference evidence="11 12" key="1">
    <citation type="submission" date="2014-04" db="EMBL/GenBank/DDBJ databases">
        <authorList>
            <consortium name="International Citrus Genome Consortium"/>
            <person name="Gmitter F."/>
            <person name="Chen C."/>
            <person name="Farmerie W."/>
            <person name="Harkins T."/>
            <person name="Desany B."/>
            <person name="Mohiuddin M."/>
            <person name="Kodira C."/>
            <person name="Borodovsky M."/>
            <person name="Lomsadze A."/>
            <person name="Burns P."/>
            <person name="Jenkins J."/>
            <person name="Prochnik S."/>
            <person name="Shu S."/>
            <person name="Chapman J."/>
            <person name="Pitluck S."/>
            <person name="Schmutz J."/>
            <person name="Rokhsar D."/>
        </authorList>
    </citation>
    <scope>NUCLEOTIDE SEQUENCE</scope>
</reference>
<evidence type="ECO:0000259" key="9">
    <source>
        <dbReference type="Pfam" id="PF23559"/>
    </source>
</evidence>
<evidence type="ECO:0000259" key="8">
    <source>
        <dbReference type="Pfam" id="PF23247"/>
    </source>
</evidence>
<keyword evidence="5" id="KW-0067">ATP-binding</keyword>
<feature type="domain" description="Disease resistance protein winged helix" evidence="9">
    <location>
        <begin position="406"/>
        <end position="474"/>
    </location>
</feature>
<dbReference type="SMR" id="A0A067DX90"/>
<accession>A0A067DX90</accession>
<dbReference type="Pfam" id="PF23247">
    <property type="entry name" value="LRR_RPS2"/>
    <property type="match status" value="1"/>
</dbReference>
<dbReference type="Gene3D" id="1.20.5.4130">
    <property type="match status" value="1"/>
</dbReference>
<dbReference type="Proteomes" id="UP000027120">
    <property type="component" value="Unassembled WGS sequence"/>
</dbReference>
<dbReference type="FunFam" id="3.40.50.300:FF:001091">
    <property type="entry name" value="Probable disease resistance protein At1g61300"/>
    <property type="match status" value="1"/>
</dbReference>
<dbReference type="InterPro" id="IPR027417">
    <property type="entry name" value="P-loop_NTPase"/>
</dbReference>
<dbReference type="PaxDb" id="2711-XP_006493112.1"/>
<evidence type="ECO:0000256" key="5">
    <source>
        <dbReference type="ARBA" id="ARBA00022840"/>
    </source>
</evidence>
<dbReference type="Pfam" id="PF18052">
    <property type="entry name" value="Rx_N"/>
    <property type="match status" value="1"/>
</dbReference>
<dbReference type="Pfam" id="PF23559">
    <property type="entry name" value="WHD_DRP"/>
    <property type="match status" value="1"/>
</dbReference>
<dbReference type="InterPro" id="IPR036388">
    <property type="entry name" value="WH-like_DNA-bd_sf"/>
</dbReference>
<sequence length="1277" mass="144250">MAELLLSAFLDVLFDRLASPDLFNFIRQLQGGVSSELRKWERKLKLIQAVLRDAEEKQLTDEAVKMWLDDLQDLACDAEDILDEFATQALEHKLMAEGLDQPGSSKLCKQRIELGLQLIPGGTSSTAAAQRRPPSSSVPTEPVVFGREEDKTKILEMVLTDTAADHANFAVIPIVGMGGIGKTTLAREVYNDKAVEDSGKFDVKAWVCVSDDFDVLSISKALLESITSATCDLKTVDEVQVQLKKAVDGKRFLLVLDDVWNEDYSLWVDLKAPFLAAAPNSKMIITTRNSHVASTMGPIDHYNLEHLLDDDCWSIFKTHAFEGRDHNALEISESFRKKVVGKCGGLPLAAKTLGGLLRTTTYDMWDDILDSKIWDLPRQSSILPVLRLSYHHLPSHLKRCFAYCAIFPKDFEFDEKELVFLWIAGGIIRQSSNNEQLKDLGSQCFHDLVSRSIFQRTGFGSSKFAMHDLVHALAQLVSGETIFRLEEDNSSSRRFERVRHSSYACGELDGRNKFKVFYEIEHLRTFLPLHKTDYIITCYITSMVLYDLLPKFKKLRLLSLQGYYIGELPIPFEDLRLLRYLNLADTDIRSLPESSCSLLNLEILILRNCSSLIKLPSKIRRLINLCHLDIRGAILLKEMPFGMKELKNLQTLSNFVVGKGGETASGLEDLKILKFLSGELCISGLQNVNDSKNAREAALCEKLNLEALSLEWGSQFDNSRDEVAEEQVLGVLQPYKFVKELTIKRYGGARFPLWIGDPLFSKMNVLELDDCWNCTSLPSLGLLSSLRDLTIKRMTNLKSIGCEFFGKCFSEPFQSLEILSFEYLPEWERWDTNVDRNEHVEIFPRLQKLSIVECPELSGKVPELLPSLKTLVVSKCQKLKFSLSSYPMLCRLEADECKELLCRTPIDSKLIKSMTISNSSLDINGCEGMLHASRTSSSLLQTETISNALDFFPRNLRYLIISEISTLRSLPEEIMDNNSRLESLYIGYCGSLKFVTKGKLPSSLKSLQIENLTLESLKIRDCPQLTCLSSGIHLLEALEDLHIRNCPKLESIPKGLHKLRSIYIKKCPSLVSLAEKGLPNTISHVTISYCEKLDALPNGMHKLQSLQYLKIKECPSILSFSEEGFPTNLKLIRIGGGVDAKMYKAVIQWGLHRLTSLIGLSIEECHDAESFPDEEMRMMLPASLTFLILRRLSKLKYLSSMGFQSLTSLEHLLIEDCPNLTSFPEVGLPSSLLSLEIKNCPKLRKQCKRDRGKEWSKIARIPCVKIDDKFIYDPEAE</sequence>
<dbReference type="Gene3D" id="1.10.8.430">
    <property type="entry name" value="Helical domain of apoptotic protease-activating factors"/>
    <property type="match status" value="1"/>
</dbReference>
<keyword evidence="4" id="KW-0611">Plant defense</keyword>
<dbReference type="InterPro" id="IPR041118">
    <property type="entry name" value="Rx_N"/>
</dbReference>
<organism evidence="11 12">
    <name type="scientific">Citrus sinensis</name>
    <name type="common">Sweet orange</name>
    <name type="synonym">Citrus aurantium var. sinensis</name>
    <dbReference type="NCBI Taxonomy" id="2711"/>
    <lineage>
        <taxon>Eukaryota</taxon>
        <taxon>Viridiplantae</taxon>
        <taxon>Streptophyta</taxon>
        <taxon>Embryophyta</taxon>
        <taxon>Tracheophyta</taxon>
        <taxon>Spermatophyta</taxon>
        <taxon>Magnoliopsida</taxon>
        <taxon>eudicotyledons</taxon>
        <taxon>Gunneridae</taxon>
        <taxon>Pentapetalae</taxon>
        <taxon>rosids</taxon>
        <taxon>malvids</taxon>
        <taxon>Sapindales</taxon>
        <taxon>Rutaceae</taxon>
        <taxon>Aurantioideae</taxon>
        <taxon>Citrus</taxon>
    </lineage>
</organism>
<evidence type="ECO:0000313" key="12">
    <source>
        <dbReference type="Proteomes" id="UP000027120"/>
    </source>
</evidence>
<dbReference type="Gene3D" id="1.10.10.10">
    <property type="entry name" value="Winged helix-like DNA-binding domain superfamily/Winged helix DNA-binding domain"/>
    <property type="match status" value="1"/>
</dbReference>
<feature type="domain" description="NB-ARC" evidence="6">
    <location>
        <begin position="166"/>
        <end position="324"/>
    </location>
</feature>
<dbReference type="Gene3D" id="3.80.10.10">
    <property type="entry name" value="Ribonuclease Inhibitor"/>
    <property type="match status" value="3"/>
</dbReference>
<keyword evidence="3" id="KW-0547">Nucleotide-binding</keyword>
<dbReference type="SUPFAM" id="SSF52058">
    <property type="entry name" value="L domain-like"/>
    <property type="match status" value="2"/>
</dbReference>
<evidence type="ECO:0008006" key="13">
    <source>
        <dbReference type="Google" id="ProtNLM"/>
    </source>
</evidence>
<dbReference type="InterPro" id="IPR057135">
    <property type="entry name" value="At4g27190-like_LRR"/>
</dbReference>
<evidence type="ECO:0000256" key="2">
    <source>
        <dbReference type="ARBA" id="ARBA00022737"/>
    </source>
</evidence>
<dbReference type="InterPro" id="IPR002182">
    <property type="entry name" value="NB-ARC"/>
</dbReference>
<dbReference type="InterPro" id="IPR058922">
    <property type="entry name" value="WHD_DRP"/>
</dbReference>
<gene>
    <name evidence="11" type="ORF">CISIN_1g000803mg</name>
</gene>
<dbReference type="InterPro" id="IPR032675">
    <property type="entry name" value="LRR_dom_sf"/>
</dbReference>
<keyword evidence="12" id="KW-1185">Reference proteome</keyword>
<dbReference type="PANTHER" id="PTHR36766:SF51">
    <property type="entry name" value="DISEASE RESISTANCE RPP13-LIKE PROTEIN 1"/>
    <property type="match status" value="1"/>
</dbReference>
<evidence type="ECO:0000259" key="7">
    <source>
        <dbReference type="Pfam" id="PF18052"/>
    </source>
</evidence>
<dbReference type="PRINTS" id="PR00364">
    <property type="entry name" value="DISEASERSIST"/>
</dbReference>
<keyword evidence="2" id="KW-0677">Repeat</keyword>
<feature type="domain" description="Disease resistance N-terminal" evidence="7">
    <location>
        <begin position="6"/>
        <end position="100"/>
    </location>
</feature>
<dbReference type="CDD" id="cd14798">
    <property type="entry name" value="RX-CC_like"/>
    <property type="match status" value="1"/>
</dbReference>
<dbReference type="GO" id="GO:0051707">
    <property type="term" value="P:response to other organism"/>
    <property type="evidence" value="ECO:0007669"/>
    <property type="project" value="UniProtKB-ARBA"/>
</dbReference>
<evidence type="ECO:0000256" key="3">
    <source>
        <dbReference type="ARBA" id="ARBA00022741"/>
    </source>
</evidence>
<protein>
    <recommendedName>
        <fullName evidence="13">Disease resistance RPP13-like protein 1</fullName>
    </recommendedName>
</protein>
<dbReference type="GO" id="GO:0005524">
    <property type="term" value="F:ATP binding"/>
    <property type="evidence" value="ECO:0007669"/>
    <property type="project" value="UniProtKB-KW"/>
</dbReference>
<dbReference type="SUPFAM" id="SSF52540">
    <property type="entry name" value="P-loop containing nucleoside triphosphate hydrolases"/>
    <property type="match status" value="1"/>
</dbReference>
<evidence type="ECO:0000259" key="6">
    <source>
        <dbReference type="Pfam" id="PF00931"/>
    </source>
</evidence>
<dbReference type="Pfam" id="PF25019">
    <property type="entry name" value="LRR_R13L1-DRL21"/>
    <property type="match status" value="1"/>
</dbReference>
<dbReference type="InterPro" id="IPR038005">
    <property type="entry name" value="RX-like_CC"/>
</dbReference>
<dbReference type="InterPro" id="IPR042197">
    <property type="entry name" value="Apaf_helical"/>
</dbReference>
<name>A0A067DX90_CITSI</name>
<dbReference type="GO" id="GO:0006952">
    <property type="term" value="P:defense response"/>
    <property type="evidence" value="ECO:0007669"/>
    <property type="project" value="UniProtKB-KW"/>
</dbReference>
<feature type="domain" description="Disease resistance protein At4g27190-like leucine-rich repeats" evidence="8">
    <location>
        <begin position="952"/>
        <end position="1067"/>
    </location>
</feature>
<feature type="domain" description="R13L1/DRL21-like LRR repeat region" evidence="10">
    <location>
        <begin position="667"/>
        <end position="794"/>
    </location>
</feature>
<dbReference type="Pfam" id="PF00931">
    <property type="entry name" value="NB-ARC"/>
    <property type="match status" value="1"/>
</dbReference>
<dbReference type="GO" id="GO:0043531">
    <property type="term" value="F:ADP binding"/>
    <property type="evidence" value="ECO:0007669"/>
    <property type="project" value="InterPro"/>
</dbReference>